<sequence length="1003" mass="108923">MITSAQTPIYKIDLNQSGRSDAEVNELGYISWTLPATTKDTATLSLSGGVTVKLIRKGPYGDKLSTNWFKNIIGSPNYARLCGDGVRVNNGTSGAQIEMRISGLPAGRHSILTYHNNVDNPQNNTFVPIDIYLDGMMKYDNLVAGIRDSVLARVPYAYMYADALPGQDIVVWYVADTSFTANNKNLMINGIEINNGNPLYMAQTPVPANGEEHVDCDNGSTTVAWTNAFNAVASHVYLGTDSATVATAGIGSPEYLGRTTNNNVAVNNQYSMNTYYWRVDQEDANGDINHGHVWYYRPRQLAFKDAEGYGRFARGGRGGKVVHVTNLNDAGPGSLREAVTNNVGPRTIVFDVSGLITLQSRLVVSNNYVTVAGQTAPGKGICIRSAPFGMGGNDVIVRHVRVRVGAGITYDGMGLNGNHSIIDNCSISWTIDEGFSSRGAKNISLQRTMIAEALNIAGHQNYPAGTAHGYAATIGGNTGSFHHNLLAHCDGRNWSMGGGLDGSAYYAGELDITNNVVYNWYDRTTDGGAHEVNFVNNYYKPGAASKLYVAITANHEGVGLGTQQYYVSGNVMPGYFDETTQDLGKRIKITNGAIVNWQTWFTSPFFNSYVTTQSAKDAYKQVLSNVGCNEPVFDDHDIRMVNETLNGTYTYRGSISTLPGLPDNQADVGGWENYPEEHRTATFDTDNDGLPDWWENIKGLNNSSAANDFSDANNDADHNGFTQLDDYLEWMGGPHYFMTPDNTLSIDLKTLARGYTNSPVFTTANVVNGGVAADPANPGTVIFTPTAAGLASFAFTVTDAEGSTMTRTVNILADVNATLPVSLVNFQTKRKDATTVAVSWETEQETNNDHFEVQRTFSPGIPFTTIATISSKANKGNSAVKLMYEAKDLNDNNDISYYRLVQKDLDGKSTFSGIRTVTGSDVLLQAKVWPVPSKGRFSVLFNNAKPITAVRIYNIDGKVVGKETIIQSGVVRSFTITTPGTYFIKGIDKETGEVVFTNKVVIE</sequence>
<evidence type="ECO:0000313" key="3">
    <source>
        <dbReference type="EMBL" id="MBO9204897.1"/>
    </source>
</evidence>
<dbReference type="Gene3D" id="2.160.20.10">
    <property type="entry name" value="Single-stranded right-handed beta-helix, Pectin lyase-like"/>
    <property type="match status" value="1"/>
</dbReference>
<dbReference type="NCBIfam" id="TIGR04183">
    <property type="entry name" value="Por_Secre_tail"/>
    <property type="match status" value="1"/>
</dbReference>
<keyword evidence="1" id="KW-0479">Metal-binding</keyword>
<dbReference type="InterPro" id="IPR011050">
    <property type="entry name" value="Pectin_lyase_fold/virulence"/>
</dbReference>
<proteinExistence type="predicted"/>
<evidence type="ECO:0000256" key="2">
    <source>
        <dbReference type="ARBA" id="ARBA00023180"/>
    </source>
</evidence>
<protein>
    <submittedName>
        <fullName evidence="3">T9SS type A sorting domain-containing protein</fullName>
    </submittedName>
</protein>
<gene>
    <name evidence="3" type="ORF">J7I42_31705</name>
</gene>
<dbReference type="Proteomes" id="UP000677244">
    <property type="component" value="Unassembled WGS sequence"/>
</dbReference>
<evidence type="ECO:0000313" key="4">
    <source>
        <dbReference type="Proteomes" id="UP000677244"/>
    </source>
</evidence>
<comment type="caution">
    <text evidence="3">The sequence shown here is derived from an EMBL/GenBank/DDBJ whole genome shotgun (WGS) entry which is preliminary data.</text>
</comment>
<organism evidence="3 4">
    <name type="scientific">Niastella soli</name>
    <dbReference type="NCBI Taxonomy" id="2821487"/>
    <lineage>
        <taxon>Bacteria</taxon>
        <taxon>Pseudomonadati</taxon>
        <taxon>Bacteroidota</taxon>
        <taxon>Chitinophagia</taxon>
        <taxon>Chitinophagales</taxon>
        <taxon>Chitinophagaceae</taxon>
        <taxon>Niastella</taxon>
    </lineage>
</organism>
<dbReference type="Pfam" id="PF17963">
    <property type="entry name" value="Big_9"/>
    <property type="match status" value="1"/>
</dbReference>
<keyword evidence="4" id="KW-1185">Reference proteome</keyword>
<reference evidence="3 4" key="1">
    <citation type="submission" date="2021-03" db="EMBL/GenBank/DDBJ databases">
        <title>Assistant Professor.</title>
        <authorList>
            <person name="Huq M.A."/>
        </authorList>
    </citation>
    <scope>NUCLEOTIDE SEQUENCE [LARGE SCALE GENOMIC DNA]</scope>
    <source>
        <strain evidence="3 4">MAH-29</strain>
    </source>
</reference>
<accession>A0ABS3Z584</accession>
<name>A0ABS3Z584_9BACT</name>
<keyword evidence="2" id="KW-0325">Glycoprotein</keyword>
<dbReference type="PANTHER" id="PTHR42970:SF1">
    <property type="entry name" value="PECTATE LYASE C-RELATED"/>
    <property type="match status" value="1"/>
</dbReference>
<dbReference type="SUPFAM" id="SSF51126">
    <property type="entry name" value="Pectin lyase-like"/>
    <property type="match status" value="1"/>
</dbReference>
<evidence type="ECO:0000256" key="1">
    <source>
        <dbReference type="ARBA" id="ARBA00022723"/>
    </source>
</evidence>
<dbReference type="EMBL" id="JAGHKO010000017">
    <property type="protein sequence ID" value="MBO9204897.1"/>
    <property type="molecule type" value="Genomic_DNA"/>
</dbReference>
<dbReference type="InterPro" id="IPR012334">
    <property type="entry name" value="Pectin_lyas_fold"/>
</dbReference>
<dbReference type="PANTHER" id="PTHR42970">
    <property type="entry name" value="PECTATE LYASE C-RELATED"/>
    <property type="match status" value="1"/>
</dbReference>
<dbReference type="InterPro" id="IPR052063">
    <property type="entry name" value="Polysaccharide_Lyase_1"/>
</dbReference>
<dbReference type="InterPro" id="IPR026444">
    <property type="entry name" value="Secre_tail"/>
</dbReference>